<dbReference type="InParanoid" id="A0A7R8USF2"/>
<feature type="compositionally biased region" description="Polar residues" evidence="1">
    <location>
        <begin position="255"/>
        <end position="264"/>
    </location>
</feature>
<gene>
    <name evidence="2" type="ORF">HERILL_LOCUS8680</name>
</gene>
<dbReference type="OrthoDB" id="7487503at2759"/>
<feature type="region of interest" description="Disordered" evidence="1">
    <location>
        <begin position="238"/>
        <end position="281"/>
    </location>
</feature>
<feature type="compositionally biased region" description="Low complexity" evidence="1">
    <location>
        <begin position="33"/>
        <end position="46"/>
    </location>
</feature>
<evidence type="ECO:0000313" key="3">
    <source>
        <dbReference type="Proteomes" id="UP000594454"/>
    </source>
</evidence>
<evidence type="ECO:0000256" key="1">
    <source>
        <dbReference type="SAM" id="MobiDB-lite"/>
    </source>
</evidence>
<keyword evidence="3" id="KW-1185">Reference proteome</keyword>
<dbReference type="AlphaFoldDB" id="A0A7R8USF2"/>
<feature type="compositionally biased region" description="Basic and acidic residues" evidence="1">
    <location>
        <begin position="20"/>
        <end position="31"/>
    </location>
</feature>
<dbReference type="EMBL" id="LR899011">
    <property type="protein sequence ID" value="CAD7085865.1"/>
    <property type="molecule type" value="Genomic_DNA"/>
</dbReference>
<feature type="compositionally biased region" description="Basic and acidic residues" evidence="1">
    <location>
        <begin position="265"/>
        <end position="281"/>
    </location>
</feature>
<dbReference type="Proteomes" id="UP000594454">
    <property type="component" value="Chromosome 3"/>
</dbReference>
<accession>A0A7R8USF2</accession>
<organism evidence="2 3">
    <name type="scientific">Hermetia illucens</name>
    <name type="common">Black soldier fly</name>
    <dbReference type="NCBI Taxonomy" id="343691"/>
    <lineage>
        <taxon>Eukaryota</taxon>
        <taxon>Metazoa</taxon>
        <taxon>Ecdysozoa</taxon>
        <taxon>Arthropoda</taxon>
        <taxon>Hexapoda</taxon>
        <taxon>Insecta</taxon>
        <taxon>Pterygota</taxon>
        <taxon>Neoptera</taxon>
        <taxon>Endopterygota</taxon>
        <taxon>Diptera</taxon>
        <taxon>Brachycera</taxon>
        <taxon>Stratiomyomorpha</taxon>
        <taxon>Stratiomyidae</taxon>
        <taxon>Hermetiinae</taxon>
        <taxon>Hermetia</taxon>
    </lineage>
</organism>
<evidence type="ECO:0000313" key="2">
    <source>
        <dbReference type="EMBL" id="CAD7085865.1"/>
    </source>
</evidence>
<reference evidence="2 3" key="1">
    <citation type="submission" date="2020-11" db="EMBL/GenBank/DDBJ databases">
        <authorList>
            <person name="Wallbank WR R."/>
            <person name="Pardo Diaz C."/>
            <person name="Kozak K."/>
            <person name="Martin S."/>
            <person name="Jiggins C."/>
            <person name="Moest M."/>
            <person name="Warren A I."/>
            <person name="Generalovic N T."/>
            <person name="Byers J.R.P. K."/>
            <person name="Montejo-Kovacevich G."/>
            <person name="Yen C E."/>
        </authorList>
    </citation>
    <scope>NUCLEOTIDE SEQUENCE [LARGE SCALE GENOMIC DNA]</scope>
</reference>
<feature type="region of interest" description="Disordered" evidence="1">
    <location>
        <begin position="1"/>
        <end position="46"/>
    </location>
</feature>
<proteinExistence type="predicted"/>
<name>A0A7R8USF2_HERIL</name>
<sequence>MENSQYLHGEVNEVNDAEEESAHNVEDKDLLHSGSTSPSESSFSVKSIENTNLGQILTPTLAALAAASATTPSALTATTTINRIDALEHTVALSPAPLSHTITEPSSAATLAPLSSSSSSSLLPASFLTSSTIPGSSSGCNTDNSYPAASVETIVGSASVPSTTPYVATLSSALSRAKSVDSQIQPKHKTTITPSSPPVNITEASEFYPPVVSDSIDSSNSACASTSNLIDSHDDLEQSIPAIRIHHQQQHQQQTPSFVDSQQTRYREEHPRERLGPSAER</sequence>
<protein>
    <submittedName>
        <fullName evidence="2">Uncharacterized protein</fullName>
    </submittedName>
</protein>